<feature type="binding site" evidence="20">
    <location>
        <position position="175"/>
    </location>
    <ligand>
        <name>UDP-N-acetyl-alpha-D-glucosamine</name>
        <dbReference type="ChEBI" id="CHEBI:57705"/>
    </ligand>
</feature>
<evidence type="ECO:0000256" key="1">
    <source>
        <dbReference type="ARBA" id="ARBA00004496"/>
    </source>
</evidence>
<feature type="binding site" evidence="20">
    <location>
        <position position="446"/>
    </location>
    <ligand>
        <name>acetyl-CoA</name>
        <dbReference type="ChEBI" id="CHEBI:57288"/>
    </ligand>
</feature>
<comment type="similarity">
    <text evidence="4 20">In the C-terminal section; belongs to the transferase hexapeptide repeat family.</text>
</comment>
<dbReference type="Proteomes" id="UP000267841">
    <property type="component" value="Unassembled WGS sequence"/>
</dbReference>
<comment type="subcellular location">
    <subcellularLocation>
        <location evidence="1 20">Cytoplasm</location>
    </subcellularLocation>
</comment>
<dbReference type="InterPro" id="IPR018357">
    <property type="entry name" value="Hexapep_transf_CS"/>
</dbReference>
<keyword evidence="13 20" id="KW-0573">Peptidoglycan synthesis</keyword>
<comment type="subunit">
    <text evidence="20">Homotrimer.</text>
</comment>
<dbReference type="GO" id="GO:0005737">
    <property type="term" value="C:cytoplasm"/>
    <property type="evidence" value="ECO:0007669"/>
    <property type="project" value="UniProtKB-SubCell"/>
</dbReference>
<feature type="binding site" evidence="20">
    <location>
        <position position="357"/>
    </location>
    <ligand>
        <name>UDP-N-acetyl-alpha-D-glucosamine</name>
        <dbReference type="ChEBI" id="CHEBI:57705"/>
    </ligand>
</feature>
<dbReference type="NCBIfam" id="TIGR01173">
    <property type="entry name" value="glmU"/>
    <property type="match status" value="1"/>
</dbReference>
<evidence type="ECO:0000256" key="20">
    <source>
        <dbReference type="HAMAP-Rule" id="MF_01631"/>
    </source>
</evidence>
<evidence type="ECO:0000256" key="10">
    <source>
        <dbReference type="ARBA" id="ARBA00022737"/>
    </source>
</evidence>
<dbReference type="RefSeq" id="WP_121012033.1">
    <property type="nucleotide sequence ID" value="NZ_RCCJ01000001.1"/>
</dbReference>
<comment type="pathway">
    <text evidence="20">Bacterial outer membrane biogenesis; LPS lipid A biosynthesis.</text>
</comment>
<dbReference type="InterPro" id="IPR056729">
    <property type="entry name" value="GMPPB_C"/>
</dbReference>
<keyword evidence="9 20" id="KW-0479">Metal-binding</keyword>
<feature type="binding site" evidence="20">
    <location>
        <position position="383"/>
    </location>
    <ligand>
        <name>UDP-N-acetyl-alpha-D-glucosamine</name>
        <dbReference type="ChEBI" id="CHEBI:57705"/>
    </ligand>
</feature>
<sequence>MKAVILAAGLGSRFKSDKPKVLHEILGKPVLWYVVNAVERGGIEDIAIVVGYGAEEVKKALGDGFKYFLQENPKGGTANAVLSSMDFWRNHEGYILIINGDTPLVTSDTIKNMQRFLMLVEEYEKVKLAGVVLSSVLSDPTGYGRIVKEEGTDKILKIVEEKDASPQERNIREVNGGVYMFYVPYLLEALFKIKPSEVTGELYLTDVVSYMVSRGYEVRSFMASDPTEILGINTRWELSFAENILRLKLIKFWAEKGVTFHIPETVWIEPDVTLSRNVEIFPGVTLRGKTKLSKDVVVKTGAVIEDSELGEGVVVEPYSFIRKSKVGAGAIVGPYAHVRENSVIGEKGEIGNFVEVKKSRLGSRVKAKHLAYIGDATVGDNANIGAGVVTANYDGRRKHKTEIGENAFIGSNSLLVAPIKIGNYAYIAGGSVITKDVPDEALAVERGEQRVLKGKGKKLLSS</sequence>
<keyword evidence="24" id="KW-1185">Reference proteome</keyword>
<keyword evidence="10 20" id="KW-0677">Repeat</keyword>
<keyword evidence="12 20" id="KW-0133">Cell shape</keyword>
<comment type="pathway">
    <text evidence="2 20">Nucleotide-sugar biosynthesis; UDP-N-acetyl-alpha-D-glucosamine biosynthesis; N-acetyl-alpha-D-glucosamine 1-phosphate from alpha-D-glucosamine 6-phosphate (route II): step 2/2.</text>
</comment>
<dbReference type="EC" id="2.7.7.23" evidence="20"/>
<evidence type="ECO:0000256" key="19">
    <source>
        <dbReference type="ARBA" id="ARBA00049628"/>
    </source>
</evidence>
<comment type="similarity">
    <text evidence="5 20">In the N-terminal section; belongs to the N-acetylglucosamine-1-phosphate uridyltransferase family.</text>
</comment>
<feature type="binding site" evidence="20">
    <location>
        <position position="160"/>
    </location>
    <ligand>
        <name>UDP-N-acetyl-alpha-D-glucosamine</name>
        <dbReference type="ChEBI" id="CHEBI:57705"/>
    </ligand>
</feature>
<dbReference type="EC" id="2.3.1.157" evidence="20"/>
<dbReference type="GO" id="GO:0006048">
    <property type="term" value="P:UDP-N-acetylglucosamine biosynthetic process"/>
    <property type="evidence" value="ECO:0007669"/>
    <property type="project" value="UniProtKB-UniPathway"/>
</dbReference>
<dbReference type="GO" id="GO:0008360">
    <property type="term" value="P:regulation of cell shape"/>
    <property type="evidence" value="ECO:0007669"/>
    <property type="project" value="UniProtKB-KW"/>
</dbReference>
<dbReference type="PROSITE" id="PS00101">
    <property type="entry name" value="HEXAPEP_TRANSFERASES"/>
    <property type="match status" value="1"/>
</dbReference>
<dbReference type="GO" id="GO:0003977">
    <property type="term" value="F:UDP-N-acetylglucosamine diphosphorylase activity"/>
    <property type="evidence" value="ECO:0007669"/>
    <property type="project" value="UniProtKB-UniRule"/>
</dbReference>
<feature type="binding site" evidence="20">
    <location>
        <begin position="392"/>
        <end position="393"/>
    </location>
    <ligand>
        <name>acetyl-CoA</name>
        <dbReference type="ChEBI" id="CHEBI:57288"/>
    </ligand>
</feature>
<feature type="region of interest" description="Linker" evidence="20">
    <location>
        <begin position="236"/>
        <end position="256"/>
    </location>
</feature>
<dbReference type="InterPro" id="IPR001451">
    <property type="entry name" value="Hexapep"/>
</dbReference>
<evidence type="ECO:0000256" key="18">
    <source>
        <dbReference type="ARBA" id="ARBA00048493"/>
    </source>
</evidence>
<evidence type="ECO:0000256" key="11">
    <source>
        <dbReference type="ARBA" id="ARBA00022842"/>
    </source>
</evidence>
<feature type="binding site" evidence="20">
    <location>
        <position position="233"/>
    </location>
    <ligand>
        <name>Mg(2+)</name>
        <dbReference type="ChEBI" id="CHEBI:18420"/>
    </ligand>
</feature>
<proteinExistence type="inferred from homology"/>
<evidence type="ECO:0000256" key="2">
    <source>
        <dbReference type="ARBA" id="ARBA00005166"/>
    </source>
</evidence>
<feature type="region of interest" description="N-acetyltransferase" evidence="20">
    <location>
        <begin position="257"/>
        <end position="462"/>
    </location>
</feature>
<comment type="function">
    <text evidence="19 20">Catalyzes the last two sequential reactions in the de novo biosynthetic pathway for UDP-N-acetylglucosamine (UDP-GlcNAc). The C-terminal domain catalyzes the transfer of acetyl group from acetyl coenzyme A to glucosamine-1-phosphate (GlcN-1-P) to produce N-acetylglucosamine-1-phosphate (GlcNAc-1-P), which is converted into UDP-GlcNAc by the transfer of uridine 5-monophosphate (from uridine 5-triphosphate), a reaction catalyzed by the N-terminal domain.</text>
</comment>
<dbReference type="GO" id="GO:0016020">
    <property type="term" value="C:membrane"/>
    <property type="evidence" value="ECO:0007669"/>
    <property type="project" value="GOC"/>
</dbReference>
<evidence type="ECO:0000256" key="6">
    <source>
        <dbReference type="ARBA" id="ARBA00022490"/>
    </source>
</evidence>
<name>A0A497XS75_9AQUI</name>
<comment type="caution">
    <text evidence="20">Lacks conserved residue(s) required for the propagation of feature annotation.</text>
</comment>
<dbReference type="GO" id="GO:0000287">
    <property type="term" value="F:magnesium ion binding"/>
    <property type="evidence" value="ECO:0007669"/>
    <property type="project" value="UniProtKB-UniRule"/>
</dbReference>
<dbReference type="InterPro" id="IPR011004">
    <property type="entry name" value="Trimer_LpxA-like_sf"/>
</dbReference>
<evidence type="ECO:0000256" key="12">
    <source>
        <dbReference type="ARBA" id="ARBA00022960"/>
    </source>
</evidence>
<dbReference type="Pfam" id="PF00483">
    <property type="entry name" value="NTP_transferase"/>
    <property type="match status" value="1"/>
</dbReference>
<evidence type="ECO:0000256" key="15">
    <source>
        <dbReference type="ARBA" id="ARBA00023315"/>
    </source>
</evidence>
<dbReference type="Pfam" id="PF25087">
    <property type="entry name" value="GMPPB_C"/>
    <property type="match status" value="1"/>
</dbReference>
<dbReference type="GO" id="GO:0009245">
    <property type="term" value="P:lipid A biosynthetic process"/>
    <property type="evidence" value="ECO:0007669"/>
    <property type="project" value="UniProtKB-UniRule"/>
</dbReference>
<feature type="binding site" evidence="20">
    <location>
        <position position="144"/>
    </location>
    <ligand>
        <name>UDP-N-acetyl-alpha-D-glucosamine</name>
        <dbReference type="ChEBI" id="CHEBI:57705"/>
    </ligand>
</feature>
<feature type="binding site" evidence="20">
    <location>
        <position position="372"/>
    </location>
    <ligand>
        <name>UDP-N-acetyl-alpha-D-glucosamine</name>
        <dbReference type="ChEBI" id="CHEBI:57705"/>
    </ligand>
</feature>
<dbReference type="Gene3D" id="2.160.10.10">
    <property type="entry name" value="Hexapeptide repeat proteins"/>
    <property type="match status" value="1"/>
</dbReference>
<feature type="domain" description="Nucleotidyl transferase" evidence="21">
    <location>
        <begin position="2"/>
        <end position="225"/>
    </location>
</feature>
<feature type="binding site" evidence="20">
    <location>
        <position position="429"/>
    </location>
    <ligand>
        <name>acetyl-CoA</name>
        <dbReference type="ChEBI" id="CHEBI:57288"/>
    </ligand>
</feature>
<evidence type="ECO:0000313" key="23">
    <source>
        <dbReference type="EMBL" id="RLJ71134.1"/>
    </source>
</evidence>
<feature type="binding site" evidence="20">
    <location>
        <begin position="76"/>
        <end position="77"/>
    </location>
    <ligand>
        <name>UDP-N-acetyl-alpha-D-glucosamine</name>
        <dbReference type="ChEBI" id="CHEBI:57705"/>
    </ligand>
</feature>
<keyword evidence="8 20" id="KW-0548">Nucleotidyltransferase</keyword>
<keyword evidence="15 20" id="KW-0012">Acyltransferase</keyword>
<keyword evidence="11 20" id="KW-0460">Magnesium</keyword>
<evidence type="ECO:0000256" key="16">
    <source>
        <dbReference type="ARBA" id="ARBA00023316"/>
    </source>
</evidence>
<dbReference type="GO" id="GO:0019134">
    <property type="term" value="F:glucosamine-1-phosphate N-acetyltransferase activity"/>
    <property type="evidence" value="ECO:0007669"/>
    <property type="project" value="UniProtKB-UniRule"/>
</dbReference>
<feature type="binding site" evidence="20">
    <location>
        <position position="339"/>
    </location>
    <ligand>
        <name>UDP-N-acetyl-alpha-D-glucosamine</name>
        <dbReference type="ChEBI" id="CHEBI:57705"/>
    </ligand>
</feature>
<dbReference type="SUPFAM" id="SSF53448">
    <property type="entry name" value="Nucleotide-diphospho-sugar transferases"/>
    <property type="match status" value="1"/>
</dbReference>
<feature type="binding site" evidence="20">
    <location>
        <position position="233"/>
    </location>
    <ligand>
        <name>UDP-N-acetyl-alpha-D-glucosamine</name>
        <dbReference type="ChEBI" id="CHEBI:57705"/>
    </ligand>
</feature>
<gene>
    <name evidence="20" type="primary">glmU</name>
    <name evidence="23" type="ORF">BCF55_1431</name>
</gene>
<evidence type="ECO:0000259" key="22">
    <source>
        <dbReference type="Pfam" id="PF25087"/>
    </source>
</evidence>
<evidence type="ECO:0000256" key="13">
    <source>
        <dbReference type="ARBA" id="ARBA00022984"/>
    </source>
</evidence>
<dbReference type="Gene3D" id="3.90.550.10">
    <property type="entry name" value="Spore Coat Polysaccharide Biosynthesis Protein SpsA, Chain A"/>
    <property type="match status" value="1"/>
</dbReference>
<dbReference type="InterPro" id="IPR050065">
    <property type="entry name" value="GlmU-like"/>
</dbReference>
<feature type="active site" description="Proton acceptor" evidence="20">
    <location>
        <position position="369"/>
    </location>
</feature>
<dbReference type="EMBL" id="RCCJ01000001">
    <property type="protein sequence ID" value="RLJ71134.1"/>
    <property type="molecule type" value="Genomic_DNA"/>
</dbReference>
<evidence type="ECO:0000256" key="14">
    <source>
        <dbReference type="ARBA" id="ARBA00023268"/>
    </source>
</evidence>
<dbReference type="GO" id="GO:0071555">
    <property type="term" value="P:cell wall organization"/>
    <property type="evidence" value="ECO:0007669"/>
    <property type="project" value="UniProtKB-KW"/>
</dbReference>
<comment type="caution">
    <text evidence="23">The sequence shown here is derived from an EMBL/GenBank/DDBJ whole genome shotgun (WGS) entry which is preliminary data.</text>
</comment>
<reference evidence="23 24" key="1">
    <citation type="submission" date="2018-10" db="EMBL/GenBank/DDBJ databases">
        <title>Genomic Encyclopedia of Archaeal and Bacterial Type Strains, Phase II (KMG-II): from individual species to whole genera.</title>
        <authorList>
            <person name="Goeker M."/>
        </authorList>
    </citation>
    <scope>NUCLEOTIDE SEQUENCE [LARGE SCALE GENOMIC DNA]</scope>
    <source>
        <strain evidence="23 24">DSM 16510</strain>
    </source>
</reference>
<evidence type="ECO:0000256" key="7">
    <source>
        <dbReference type="ARBA" id="ARBA00022679"/>
    </source>
</evidence>
<dbReference type="CDD" id="cd03353">
    <property type="entry name" value="LbH_GlmU_C"/>
    <property type="match status" value="1"/>
</dbReference>
<feature type="binding site" evidence="20">
    <location>
        <position position="20"/>
    </location>
    <ligand>
        <name>UDP-N-acetyl-alpha-D-glucosamine</name>
        <dbReference type="ChEBI" id="CHEBI:57705"/>
    </ligand>
</feature>
<dbReference type="GO" id="GO:0000902">
    <property type="term" value="P:cell morphogenesis"/>
    <property type="evidence" value="ECO:0007669"/>
    <property type="project" value="UniProtKB-UniRule"/>
</dbReference>
<feature type="binding site" evidence="20">
    <location>
        <position position="101"/>
    </location>
    <ligand>
        <name>Mg(2+)</name>
        <dbReference type="ChEBI" id="CHEBI:18420"/>
    </ligand>
</feature>
<feature type="region of interest" description="Pyrophosphorylase" evidence="20">
    <location>
        <begin position="1"/>
        <end position="235"/>
    </location>
</feature>
<protein>
    <recommendedName>
        <fullName evidence="20">Bifunctional protein GlmU</fullName>
    </recommendedName>
    <domain>
        <recommendedName>
            <fullName evidence="20">UDP-N-acetylglucosamine pyrophosphorylase</fullName>
            <ecNumber evidence="20">2.7.7.23</ecNumber>
        </recommendedName>
        <alternativeName>
            <fullName evidence="20">N-acetylglucosamine-1-phosphate uridyltransferase</fullName>
        </alternativeName>
    </domain>
    <domain>
        <recommendedName>
            <fullName evidence="20">Glucosamine-1-phosphate N-acetyltransferase</fullName>
            <ecNumber evidence="20">2.3.1.157</ecNumber>
        </recommendedName>
    </domain>
</protein>
<keyword evidence="16 20" id="KW-0961">Cell wall biogenesis/degradation</keyword>
<evidence type="ECO:0000256" key="5">
    <source>
        <dbReference type="ARBA" id="ARBA00007947"/>
    </source>
</evidence>
<feature type="domain" description="Mannose-1-phosphate guanyltransferase C-terminal" evidence="22">
    <location>
        <begin position="269"/>
        <end position="358"/>
    </location>
</feature>
<dbReference type="GO" id="GO:0009252">
    <property type="term" value="P:peptidoglycan biosynthetic process"/>
    <property type="evidence" value="ECO:0007669"/>
    <property type="project" value="UniProtKB-UniRule"/>
</dbReference>
<dbReference type="UniPathway" id="UPA00113">
    <property type="reaction ID" value="UER00532"/>
</dbReference>
<evidence type="ECO:0000256" key="17">
    <source>
        <dbReference type="ARBA" id="ARBA00048247"/>
    </source>
</evidence>
<evidence type="ECO:0000256" key="9">
    <source>
        <dbReference type="ARBA" id="ARBA00022723"/>
    </source>
</evidence>
<feature type="binding site" evidence="20">
    <location>
        <begin position="6"/>
        <end position="9"/>
    </location>
    <ligand>
        <name>UDP-N-acetyl-alpha-D-glucosamine</name>
        <dbReference type="ChEBI" id="CHEBI:57705"/>
    </ligand>
</feature>
<keyword evidence="14 20" id="KW-0511">Multifunctional enzyme</keyword>
<dbReference type="PANTHER" id="PTHR43584">
    <property type="entry name" value="NUCLEOTIDYL TRANSFERASE"/>
    <property type="match status" value="1"/>
</dbReference>
<dbReference type="UniPathway" id="UPA00973"/>
<dbReference type="InterPro" id="IPR005835">
    <property type="entry name" value="NTP_transferase_dom"/>
</dbReference>
<comment type="catalytic activity">
    <reaction evidence="17 20">
        <text>alpha-D-glucosamine 1-phosphate + acetyl-CoA = N-acetyl-alpha-D-glucosamine 1-phosphate + CoA + H(+)</text>
        <dbReference type="Rhea" id="RHEA:13725"/>
        <dbReference type="ChEBI" id="CHEBI:15378"/>
        <dbReference type="ChEBI" id="CHEBI:57287"/>
        <dbReference type="ChEBI" id="CHEBI:57288"/>
        <dbReference type="ChEBI" id="CHEBI:57776"/>
        <dbReference type="ChEBI" id="CHEBI:58516"/>
        <dbReference type="EC" id="2.3.1.157"/>
    </reaction>
</comment>
<dbReference type="Pfam" id="PF00132">
    <property type="entry name" value="Hexapep"/>
    <property type="match status" value="1"/>
</dbReference>
<evidence type="ECO:0000313" key="24">
    <source>
        <dbReference type="Proteomes" id="UP000267841"/>
    </source>
</evidence>
<dbReference type="AlphaFoldDB" id="A0A497XS75"/>
<dbReference type="SUPFAM" id="SSF51161">
    <property type="entry name" value="Trimeric LpxA-like enzymes"/>
    <property type="match status" value="1"/>
</dbReference>
<comment type="pathway">
    <text evidence="3 20">Nucleotide-sugar biosynthesis; UDP-N-acetyl-alpha-D-glucosamine biosynthesis; UDP-N-acetyl-alpha-D-glucosamine from N-acetyl-alpha-D-glucosamine 1-phosphate: step 1/1.</text>
</comment>
<dbReference type="InterPro" id="IPR029044">
    <property type="entry name" value="Nucleotide-diphossugar_trans"/>
</dbReference>
<evidence type="ECO:0000256" key="4">
    <source>
        <dbReference type="ARBA" id="ARBA00007707"/>
    </source>
</evidence>
<keyword evidence="6 20" id="KW-0963">Cytoplasm</keyword>
<keyword evidence="7 20" id="KW-0808">Transferase</keyword>
<comment type="cofactor">
    <cofactor evidence="20">
        <name>Mg(2+)</name>
        <dbReference type="ChEBI" id="CHEBI:18420"/>
    </cofactor>
    <text evidence="20">Binds 1 Mg(2+) ion per subunit.</text>
</comment>
<dbReference type="HAMAP" id="MF_01631">
    <property type="entry name" value="GlmU"/>
    <property type="match status" value="1"/>
</dbReference>
<dbReference type="InterPro" id="IPR038009">
    <property type="entry name" value="GlmU_C_LbH"/>
</dbReference>
<comment type="catalytic activity">
    <reaction evidence="18 20">
        <text>N-acetyl-alpha-D-glucosamine 1-phosphate + UTP + H(+) = UDP-N-acetyl-alpha-D-glucosamine + diphosphate</text>
        <dbReference type="Rhea" id="RHEA:13509"/>
        <dbReference type="ChEBI" id="CHEBI:15378"/>
        <dbReference type="ChEBI" id="CHEBI:33019"/>
        <dbReference type="ChEBI" id="CHEBI:46398"/>
        <dbReference type="ChEBI" id="CHEBI:57705"/>
        <dbReference type="ChEBI" id="CHEBI:57776"/>
        <dbReference type="EC" id="2.7.7.23"/>
    </reaction>
</comment>
<evidence type="ECO:0000256" key="8">
    <source>
        <dbReference type="ARBA" id="ARBA00022695"/>
    </source>
</evidence>
<organism evidence="23 24">
    <name type="scientific">Hydrogenivirga caldilitoris</name>
    <dbReference type="NCBI Taxonomy" id="246264"/>
    <lineage>
        <taxon>Bacteria</taxon>
        <taxon>Pseudomonadati</taxon>
        <taxon>Aquificota</taxon>
        <taxon>Aquificia</taxon>
        <taxon>Aquificales</taxon>
        <taxon>Aquificaceae</taxon>
        <taxon>Hydrogenivirga</taxon>
    </lineage>
</organism>
<feature type="binding site" evidence="20">
    <location>
        <position position="411"/>
    </location>
    <ligand>
        <name>acetyl-CoA</name>
        <dbReference type="ChEBI" id="CHEBI:57288"/>
    </ligand>
</feature>
<evidence type="ECO:0000256" key="3">
    <source>
        <dbReference type="ARBA" id="ARBA00005208"/>
    </source>
</evidence>
<dbReference type="OrthoDB" id="9775031at2"/>
<dbReference type="PANTHER" id="PTHR43584:SF3">
    <property type="entry name" value="BIFUNCTIONAL PROTEIN GLMU"/>
    <property type="match status" value="1"/>
</dbReference>
<dbReference type="CDD" id="cd02540">
    <property type="entry name" value="GT2_GlmU_N_bac"/>
    <property type="match status" value="1"/>
</dbReference>
<dbReference type="InterPro" id="IPR005882">
    <property type="entry name" value="Bifunctional_GlmU"/>
</dbReference>
<feature type="binding site" evidence="20">
    <location>
        <position position="386"/>
    </location>
    <ligand>
        <name>acetyl-CoA</name>
        <dbReference type="ChEBI" id="CHEBI:57288"/>
    </ligand>
</feature>
<accession>A0A497XS75</accession>
<evidence type="ECO:0000259" key="21">
    <source>
        <dbReference type="Pfam" id="PF00483"/>
    </source>
</evidence>